<evidence type="ECO:0000256" key="5">
    <source>
        <dbReference type="ARBA" id="ARBA00022723"/>
    </source>
</evidence>
<dbReference type="InterPro" id="IPR007197">
    <property type="entry name" value="rSAM"/>
</dbReference>
<evidence type="ECO:0000313" key="11">
    <source>
        <dbReference type="Proteomes" id="UP001501456"/>
    </source>
</evidence>
<evidence type="ECO:0000259" key="8">
    <source>
        <dbReference type="PROSITE" id="PS51449"/>
    </source>
</evidence>
<dbReference type="SFLD" id="SFLDG01082">
    <property type="entry name" value="B12-binding_domain_containing"/>
    <property type="match status" value="1"/>
</dbReference>
<dbReference type="CDD" id="cd01335">
    <property type="entry name" value="Radical_SAM"/>
    <property type="match status" value="1"/>
</dbReference>
<dbReference type="EMBL" id="BAABBI010000002">
    <property type="protein sequence ID" value="GAA3786766.1"/>
    <property type="molecule type" value="Genomic_DNA"/>
</dbReference>
<dbReference type="InterPro" id="IPR006638">
    <property type="entry name" value="Elp3/MiaA/NifB-like_rSAM"/>
</dbReference>
<dbReference type="NCBIfam" id="TIGR00089">
    <property type="entry name" value="MiaB/RimO family radical SAM methylthiotransferase"/>
    <property type="match status" value="1"/>
</dbReference>
<dbReference type="Proteomes" id="UP001501456">
    <property type="component" value="Unassembled WGS sequence"/>
</dbReference>
<dbReference type="PANTHER" id="PTHR43020:SF2">
    <property type="entry name" value="MITOCHONDRIAL TRNA METHYLTHIOTRANSFERASE CDK5RAP1"/>
    <property type="match status" value="1"/>
</dbReference>
<evidence type="ECO:0000256" key="7">
    <source>
        <dbReference type="ARBA" id="ARBA00023014"/>
    </source>
</evidence>
<keyword evidence="7" id="KW-0411">Iron-sulfur</keyword>
<evidence type="ECO:0000256" key="1">
    <source>
        <dbReference type="ARBA" id="ARBA00001966"/>
    </source>
</evidence>
<feature type="domain" description="Radical SAM core" evidence="9">
    <location>
        <begin position="140"/>
        <end position="374"/>
    </location>
</feature>
<dbReference type="Pfam" id="PF00919">
    <property type="entry name" value="UPF0004"/>
    <property type="match status" value="1"/>
</dbReference>
<dbReference type="PROSITE" id="PS51918">
    <property type="entry name" value="RADICAL_SAM"/>
    <property type="match status" value="1"/>
</dbReference>
<dbReference type="InterPro" id="IPR020612">
    <property type="entry name" value="Methylthiotransferase_CS"/>
</dbReference>
<gene>
    <name evidence="10" type="primary">mtaB</name>
    <name evidence="10" type="ORF">GCM10022271_19150</name>
</gene>
<dbReference type="InterPro" id="IPR023404">
    <property type="entry name" value="rSAM_horseshoe"/>
</dbReference>
<dbReference type="PROSITE" id="PS01278">
    <property type="entry name" value="MTTASE_RADICAL"/>
    <property type="match status" value="1"/>
</dbReference>
<dbReference type="RefSeq" id="WP_344729885.1">
    <property type="nucleotide sequence ID" value="NZ_BAABBI010000002.1"/>
</dbReference>
<dbReference type="InterPro" id="IPR013848">
    <property type="entry name" value="Methylthiotransferase_N"/>
</dbReference>
<dbReference type="SMART" id="SM00729">
    <property type="entry name" value="Elp3"/>
    <property type="match status" value="1"/>
</dbReference>
<comment type="cofactor">
    <cofactor evidence="1">
        <name>[4Fe-4S] cluster</name>
        <dbReference type="ChEBI" id="CHEBI:49883"/>
    </cofactor>
</comment>
<dbReference type="PROSITE" id="PS51449">
    <property type="entry name" value="MTTASE_N"/>
    <property type="match status" value="1"/>
</dbReference>
<dbReference type="SUPFAM" id="SSF102114">
    <property type="entry name" value="Radical SAM enzymes"/>
    <property type="match status" value="1"/>
</dbReference>
<keyword evidence="5" id="KW-0479">Metal-binding</keyword>
<evidence type="ECO:0000256" key="4">
    <source>
        <dbReference type="ARBA" id="ARBA00022691"/>
    </source>
</evidence>
<dbReference type="InterPro" id="IPR005839">
    <property type="entry name" value="Methylthiotransferase"/>
</dbReference>
<feature type="domain" description="MTTase N-terminal" evidence="8">
    <location>
        <begin position="5"/>
        <end position="117"/>
    </location>
</feature>
<sequence length="443" mass="50381">MNARKKVAFYTLGCKLNFSETSTIARSFKNEGFDRVDFTDEADIYVINTCSVTENADKRFKTIVKQAQKANPDAFVAAVGCYAQLKPQELADVNGVDLVLGATEKFKITDYLNDLSKNDFGEVHSCDIDDADFYVGSYSIGDRTRAFLKVQDGCDYKCTYCTIPLARGISRSDTMKNVLKNAKEISEKNIKEIVLTGVNIGDYGKGEFGNKKHEHTFLDLVRELDKVEGIERLRISSIEPNLLKNETIDLVSKSRAFVPHFHIPLQSGSNDILKKMKRRYMRELYVDRVAKTKEVMPHACIGVDVIVGFPGETEERFLETYNFLNELDISYMHVFTYSERDNTEAAAMDGIVPKKVRSKRSKMLRGLSAKKRRAFYESQVNTSRTVLFESENKEGYIHGFTENYVKVKTPWNPELVNTLHEVQLTEIDDDGLMRIAFIKELAS</sequence>
<dbReference type="Gene3D" id="3.40.50.12160">
    <property type="entry name" value="Methylthiotransferase, N-terminal domain"/>
    <property type="match status" value="1"/>
</dbReference>
<accession>A0ABP7H6S6</accession>
<evidence type="ECO:0000313" key="10">
    <source>
        <dbReference type="EMBL" id="GAA3786766.1"/>
    </source>
</evidence>
<dbReference type="Pfam" id="PF04055">
    <property type="entry name" value="Radical_SAM"/>
    <property type="match status" value="1"/>
</dbReference>
<organism evidence="10 11">
    <name type="scientific">Corallibacter vietnamensis</name>
    <dbReference type="NCBI Taxonomy" id="904130"/>
    <lineage>
        <taxon>Bacteria</taxon>
        <taxon>Pseudomonadati</taxon>
        <taxon>Bacteroidota</taxon>
        <taxon>Flavobacteriia</taxon>
        <taxon>Flavobacteriales</taxon>
        <taxon>Flavobacteriaceae</taxon>
        <taxon>Corallibacter</taxon>
    </lineage>
</organism>
<dbReference type="InterPro" id="IPR058240">
    <property type="entry name" value="rSAM_sf"/>
</dbReference>
<keyword evidence="6" id="KW-0408">Iron</keyword>
<comment type="caution">
    <text evidence="10">The sequence shown here is derived from an EMBL/GenBank/DDBJ whole genome shotgun (WGS) entry which is preliminary data.</text>
</comment>
<evidence type="ECO:0000259" key="9">
    <source>
        <dbReference type="PROSITE" id="PS51918"/>
    </source>
</evidence>
<dbReference type="InterPro" id="IPR038135">
    <property type="entry name" value="Methylthiotransferase_N_sf"/>
</dbReference>
<keyword evidence="3" id="KW-0808">Transferase</keyword>
<dbReference type="SFLD" id="SFLDS00029">
    <property type="entry name" value="Radical_SAM"/>
    <property type="match status" value="1"/>
</dbReference>
<proteinExistence type="predicted"/>
<protein>
    <submittedName>
        <fullName evidence="10">tRNA (N(6)-L-threonylcarbamoyladenosine(37)-C(2))-methylthiotransferase MtaB</fullName>
    </submittedName>
</protein>
<keyword evidence="11" id="KW-1185">Reference proteome</keyword>
<dbReference type="SFLD" id="SFLDG01061">
    <property type="entry name" value="methylthiotransferase"/>
    <property type="match status" value="1"/>
</dbReference>
<dbReference type="Gene3D" id="3.80.30.20">
    <property type="entry name" value="tm_1862 like domain"/>
    <property type="match status" value="1"/>
</dbReference>
<evidence type="ECO:0000256" key="6">
    <source>
        <dbReference type="ARBA" id="ARBA00023004"/>
    </source>
</evidence>
<dbReference type="PANTHER" id="PTHR43020">
    <property type="entry name" value="CDK5 REGULATORY SUBUNIT-ASSOCIATED PROTEIN 1"/>
    <property type="match status" value="1"/>
</dbReference>
<keyword evidence="2" id="KW-0004">4Fe-4S</keyword>
<dbReference type="InterPro" id="IPR006467">
    <property type="entry name" value="MiaB-like_bact"/>
</dbReference>
<evidence type="ECO:0000256" key="2">
    <source>
        <dbReference type="ARBA" id="ARBA00022485"/>
    </source>
</evidence>
<name>A0ABP7H6S6_9FLAO</name>
<evidence type="ECO:0000256" key="3">
    <source>
        <dbReference type="ARBA" id="ARBA00022679"/>
    </source>
</evidence>
<dbReference type="NCBIfam" id="TIGR01579">
    <property type="entry name" value="MiaB-like-C"/>
    <property type="match status" value="1"/>
</dbReference>
<reference evidence="11" key="1">
    <citation type="journal article" date="2019" name="Int. J. Syst. Evol. Microbiol.">
        <title>The Global Catalogue of Microorganisms (GCM) 10K type strain sequencing project: providing services to taxonomists for standard genome sequencing and annotation.</title>
        <authorList>
            <consortium name="The Broad Institute Genomics Platform"/>
            <consortium name="The Broad Institute Genome Sequencing Center for Infectious Disease"/>
            <person name="Wu L."/>
            <person name="Ma J."/>
        </authorList>
    </citation>
    <scope>NUCLEOTIDE SEQUENCE [LARGE SCALE GENOMIC DNA]</scope>
    <source>
        <strain evidence="11">JCM 17525</strain>
    </source>
</reference>
<keyword evidence="4" id="KW-0949">S-adenosyl-L-methionine</keyword>